<evidence type="ECO:0000256" key="1">
    <source>
        <dbReference type="SAM" id="MobiDB-lite"/>
    </source>
</evidence>
<reference evidence="3" key="2">
    <citation type="submission" date="2025-08" db="UniProtKB">
        <authorList>
            <consortium name="RefSeq"/>
        </authorList>
    </citation>
    <scope>IDENTIFICATION</scope>
    <source>
        <tissue evidence="3">Leaf</tissue>
    </source>
</reference>
<dbReference type="Proteomes" id="UP000189701">
    <property type="component" value="Unplaced"/>
</dbReference>
<organism evidence="2 3">
    <name type="scientific">Nicotiana sylvestris</name>
    <name type="common">Wood tobacco</name>
    <name type="synonym">South American tobacco</name>
    <dbReference type="NCBI Taxonomy" id="4096"/>
    <lineage>
        <taxon>Eukaryota</taxon>
        <taxon>Viridiplantae</taxon>
        <taxon>Streptophyta</taxon>
        <taxon>Embryophyta</taxon>
        <taxon>Tracheophyta</taxon>
        <taxon>Spermatophyta</taxon>
        <taxon>Magnoliopsida</taxon>
        <taxon>eudicotyledons</taxon>
        <taxon>Gunneridae</taxon>
        <taxon>Pentapetalae</taxon>
        <taxon>asterids</taxon>
        <taxon>lamiids</taxon>
        <taxon>Solanales</taxon>
        <taxon>Solanaceae</taxon>
        <taxon>Nicotianoideae</taxon>
        <taxon>Nicotianeae</taxon>
        <taxon>Nicotiana</taxon>
    </lineage>
</organism>
<accession>A0A1U7XWI5</accession>
<dbReference type="AlphaFoldDB" id="A0A1U7XWI5"/>
<protein>
    <submittedName>
        <fullName evidence="3">Uncharacterized protein LOC104242965</fullName>
    </submittedName>
</protein>
<keyword evidence="2" id="KW-1185">Reference proteome</keyword>
<reference evidence="2" key="1">
    <citation type="journal article" date="2013" name="Genome Biol.">
        <title>Reference genomes and transcriptomes of Nicotiana sylvestris and Nicotiana tomentosiformis.</title>
        <authorList>
            <person name="Sierro N."/>
            <person name="Battey J.N."/>
            <person name="Ouadi S."/>
            <person name="Bovet L."/>
            <person name="Goepfert S."/>
            <person name="Bakaher N."/>
            <person name="Peitsch M.C."/>
            <person name="Ivanov N.V."/>
        </authorList>
    </citation>
    <scope>NUCLEOTIDE SEQUENCE [LARGE SCALE GENOMIC DNA]</scope>
</reference>
<evidence type="ECO:0000313" key="2">
    <source>
        <dbReference type="Proteomes" id="UP000189701"/>
    </source>
</evidence>
<feature type="region of interest" description="Disordered" evidence="1">
    <location>
        <begin position="94"/>
        <end position="134"/>
    </location>
</feature>
<name>A0A1U7XWI5_NICSY</name>
<proteinExistence type="predicted"/>
<evidence type="ECO:0000313" key="3">
    <source>
        <dbReference type="RefSeq" id="XP_009796382.1"/>
    </source>
</evidence>
<dbReference type="RefSeq" id="XP_009796382.1">
    <property type="nucleotide sequence ID" value="XM_009798080.1"/>
</dbReference>
<sequence>MEQECCTGARRLMPDSGADVLSHKLVGALKMDDRHEEMKSRVVSSRLSEEYEGHFHLTNAGAAVEQEASTGAQRLAPGLAAHVSGQLLGTLQMDDLHHEETKSQVISSRLSEQSEGHVHPSSGASAERTETRSI</sequence>
<gene>
    <name evidence="3" type="primary">LOC104242965</name>
</gene>